<dbReference type="AlphaFoldDB" id="A0A9P5JZW0"/>
<dbReference type="Proteomes" id="UP000759537">
    <property type="component" value="Unassembled WGS sequence"/>
</dbReference>
<feature type="compositionally biased region" description="Polar residues" evidence="1">
    <location>
        <begin position="662"/>
        <end position="672"/>
    </location>
</feature>
<feature type="compositionally biased region" description="Low complexity" evidence="1">
    <location>
        <begin position="634"/>
        <end position="659"/>
    </location>
</feature>
<feature type="domain" description="DUF6535" evidence="3">
    <location>
        <begin position="41"/>
        <end position="212"/>
    </location>
</feature>
<feature type="transmembrane region" description="Helical" evidence="2">
    <location>
        <begin position="63"/>
        <end position="83"/>
    </location>
</feature>
<evidence type="ECO:0000313" key="4">
    <source>
        <dbReference type="EMBL" id="KAF8471449.1"/>
    </source>
</evidence>
<keyword evidence="2" id="KW-1133">Transmembrane helix</keyword>
<keyword evidence="2" id="KW-0472">Membrane</keyword>
<gene>
    <name evidence="4" type="ORF">DFH94DRAFT_769588</name>
</gene>
<name>A0A9P5JZW0_9AGAM</name>
<feature type="transmembrane region" description="Helical" evidence="2">
    <location>
        <begin position="191"/>
        <end position="211"/>
    </location>
</feature>
<evidence type="ECO:0000259" key="3">
    <source>
        <dbReference type="Pfam" id="PF20153"/>
    </source>
</evidence>
<evidence type="ECO:0000256" key="2">
    <source>
        <dbReference type="SAM" id="Phobius"/>
    </source>
</evidence>
<protein>
    <recommendedName>
        <fullName evidence="3">DUF6535 domain-containing protein</fullName>
    </recommendedName>
</protein>
<keyword evidence="2" id="KW-0812">Transmembrane</keyword>
<evidence type="ECO:0000256" key="1">
    <source>
        <dbReference type="SAM" id="MobiDB-lite"/>
    </source>
</evidence>
<feature type="transmembrane region" description="Helical" evidence="2">
    <location>
        <begin position="217"/>
        <end position="236"/>
    </location>
</feature>
<feature type="region of interest" description="Disordered" evidence="1">
    <location>
        <begin position="630"/>
        <end position="687"/>
    </location>
</feature>
<comment type="caution">
    <text evidence="4">The sequence shown here is derived from an EMBL/GenBank/DDBJ whole genome shotgun (WGS) entry which is preliminary data.</text>
</comment>
<feature type="compositionally biased region" description="Low complexity" evidence="1">
    <location>
        <begin position="673"/>
        <end position="687"/>
    </location>
</feature>
<dbReference type="InterPro" id="IPR045338">
    <property type="entry name" value="DUF6535"/>
</dbReference>
<proteinExistence type="predicted"/>
<reference evidence="4" key="2">
    <citation type="journal article" date="2020" name="Nat. Commun.">
        <title>Large-scale genome sequencing of mycorrhizal fungi provides insights into the early evolution of symbiotic traits.</title>
        <authorList>
            <person name="Miyauchi S."/>
            <person name="Kiss E."/>
            <person name="Kuo A."/>
            <person name="Drula E."/>
            <person name="Kohler A."/>
            <person name="Sanchez-Garcia M."/>
            <person name="Morin E."/>
            <person name="Andreopoulos B."/>
            <person name="Barry K.W."/>
            <person name="Bonito G."/>
            <person name="Buee M."/>
            <person name="Carver A."/>
            <person name="Chen C."/>
            <person name="Cichocki N."/>
            <person name="Clum A."/>
            <person name="Culley D."/>
            <person name="Crous P.W."/>
            <person name="Fauchery L."/>
            <person name="Girlanda M."/>
            <person name="Hayes R.D."/>
            <person name="Keri Z."/>
            <person name="LaButti K."/>
            <person name="Lipzen A."/>
            <person name="Lombard V."/>
            <person name="Magnuson J."/>
            <person name="Maillard F."/>
            <person name="Murat C."/>
            <person name="Nolan M."/>
            <person name="Ohm R.A."/>
            <person name="Pangilinan J."/>
            <person name="Pereira M.F."/>
            <person name="Perotto S."/>
            <person name="Peter M."/>
            <person name="Pfister S."/>
            <person name="Riley R."/>
            <person name="Sitrit Y."/>
            <person name="Stielow J.B."/>
            <person name="Szollosi G."/>
            <person name="Zifcakova L."/>
            <person name="Stursova M."/>
            <person name="Spatafora J.W."/>
            <person name="Tedersoo L."/>
            <person name="Vaario L.M."/>
            <person name="Yamada A."/>
            <person name="Yan M."/>
            <person name="Wang P."/>
            <person name="Xu J."/>
            <person name="Bruns T."/>
            <person name="Baldrian P."/>
            <person name="Vilgalys R."/>
            <person name="Dunand C."/>
            <person name="Henrissat B."/>
            <person name="Grigoriev I.V."/>
            <person name="Hibbett D."/>
            <person name="Nagy L.G."/>
            <person name="Martin F.M."/>
        </authorList>
    </citation>
    <scope>NUCLEOTIDE SEQUENCE</scope>
    <source>
        <strain evidence="4">Prilba</strain>
    </source>
</reference>
<sequence>MPGNTTYTTQYNTSHHQIDMAHPSVGSENEPGDSSGLLFSIYSKMVEKEDNKRAERHQKDAEGIVLFTGLFSAAVAALISVSIQDLRPDSTFYLENIYQLLADSNGSISSTVVQPPLFSPPRYAIWVNSLWFSSLAISLTSALLATLLQQWIRRYIKVTQPPAGSSELQARIRQYFFSDVDNMHFLLATDAVPTLLHLSVFLFFAGLLILLRNRNHIVFNAVVVWVVLCAAVYAYITLLPIFRPASPYYAPLSSLAWELYTDILYLVSKLLSLIKIGAHNIGTRRPARLLRRLEEKAKKRVSGQSPELDAGILESLLDTLGEDGAREEVFEAIPGFYSPRIRMQGFKKRLSSEFDTKFVRSINQFLDRTMSSDSVSELTKSRRLLTCLKATDTVLGDRVDGSIIDGIIRIGNWNEVPPSPEIGDILKRWRNSTDSLIAPIGSCVIARIIGSVEKHDDTWMTLTMSQLGMTEEDLRRHLKQGDSVLLANLTNATRLFFEKRLQFQDILRSISGFNVQGILPDQQCDFCTLWNEVVQYVQSGESFSDCDFILEEIYPVYNALHPTVPMVIATIPDANNDSLRFELLYPPCADPQSYHPPTAINTAALHQATPAANEPFTELDIPHASQQIAPVTTPSLPDNPSSLDPLDPLGGLPVGIIPPAQEHSNSTTTSQASVSDSSDPVISPGTS</sequence>
<keyword evidence="5" id="KW-1185">Reference proteome</keyword>
<dbReference type="OrthoDB" id="3219854at2759"/>
<evidence type="ECO:0000313" key="5">
    <source>
        <dbReference type="Proteomes" id="UP000759537"/>
    </source>
</evidence>
<reference evidence="4" key="1">
    <citation type="submission" date="2019-10" db="EMBL/GenBank/DDBJ databases">
        <authorList>
            <consortium name="DOE Joint Genome Institute"/>
            <person name="Kuo A."/>
            <person name="Miyauchi S."/>
            <person name="Kiss E."/>
            <person name="Drula E."/>
            <person name="Kohler A."/>
            <person name="Sanchez-Garcia M."/>
            <person name="Andreopoulos B."/>
            <person name="Barry K.W."/>
            <person name="Bonito G."/>
            <person name="Buee M."/>
            <person name="Carver A."/>
            <person name="Chen C."/>
            <person name="Cichocki N."/>
            <person name="Clum A."/>
            <person name="Culley D."/>
            <person name="Crous P.W."/>
            <person name="Fauchery L."/>
            <person name="Girlanda M."/>
            <person name="Hayes R."/>
            <person name="Keri Z."/>
            <person name="LaButti K."/>
            <person name="Lipzen A."/>
            <person name="Lombard V."/>
            <person name="Magnuson J."/>
            <person name="Maillard F."/>
            <person name="Morin E."/>
            <person name="Murat C."/>
            <person name="Nolan M."/>
            <person name="Ohm R."/>
            <person name="Pangilinan J."/>
            <person name="Pereira M."/>
            <person name="Perotto S."/>
            <person name="Peter M."/>
            <person name="Riley R."/>
            <person name="Sitrit Y."/>
            <person name="Stielow B."/>
            <person name="Szollosi G."/>
            <person name="Zifcakova L."/>
            <person name="Stursova M."/>
            <person name="Spatafora J.W."/>
            <person name="Tedersoo L."/>
            <person name="Vaario L.-M."/>
            <person name="Yamada A."/>
            <person name="Yan M."/>
            <person name="Wang P."/>
            <person name="Xu J."/>
            <person name="Bruns T."/>
            <person name="Baldrian P."/>
            <person name="Vilgalys R."/>
            <person name="Henrissat B."/>
            <person name="Grigoriev I.V."/>
            <person name="Hibbett D."/>
            <person name="Nagy L.G."/>
            <person name="Martin F.M."/>
        </authorList>
    </citation>
    <scope>NUCLEOTIDE SEQUENCE</scope>
    <source>
        <strain evidence="4">Prilba</strain>
    </source>
</reference>
<accession>A0A9P5JZW0</accession>
<dbReference type="Pfam" id="PF20153">
    <property type="entry name" value="DUF6535"/>
    <property type="match status" value="1"/>
</dbReference>
<organism evidence="4 5">
    <name type="scientific">Russula ochroleuca</name>
    <dbReference type="NCBI Taxonomy" id="152965"/>
    <lineage>
        <taxon>Eukaryota</taxon>
        <taxon>Fungi</taxon>
        <taxon>Dikarya</taxon>
        <taxon>Basidiomycota</taxon>
        <taxon>Agaricomycotina</taxon>
        <taxon>Agaricomycetes</taxon>
        <taxon>Russulales</taxon>
        <taxon>Russulaceae</taxon>
        <taxon>Russula</taxon>
    </lineage>
</organism>
<dbReference type="EMBL" id="WHVB01000023">
    <property type="protein sequence ID" value="KAF8471449.1"/>
    <property type="molecule type" value="Genomic_DNA"/>
</dbReference>